<proteinExistence type="predicted"/>
<accession>A0ABS8Z4U6</accession>
<dbReference type="Gene3D" id="1.25.40.10">
    <property type="entry name" value="Tetratricopeptide repeat domain"/>
    <property type="match status" value="1"/>
</dbReference>
<dbReference type="EMBL" id="JAJVCN010000001">
    <property type="protein sequence ID" value="MCE7002924.1"/>
    <property type="molecule type" value="Genomic_DNA"/>
</dbReference>
<comment type="caution">
    <text evidence="1">The sequence shown here is derived from an EMBL/GenBank/DDBJ whole genome shotgun (WGS) entry which is preliminary data.</text>
</comment>
<dbReference type="SUPFAM" id="SSF48452">
    <property type="entry name" value="TPR-like"/>
    <property type="match status" value="1"/>
</dbReference>
<sequence>MNTSRGSYFALIRALDLAVRGGQRHTEARIHLGLAAALESLNDHTQAAVHTATALEISREAGFALVRS</sequence>
<evidence type="ECO:0000313" key="2">
    <source>
        <dbReference type="Proteomes" id="UP001521150"/>
    </source>
</evidence>
<dbReference type="RefSeq" id="WP_233724499.1">
    <property type="nucleotide sequence ID" value="NZ_JAJVCN010000001.1"/>
</dbReference>
<evidence type="ECO:0000313" key="1">
    <source>
        <dbReference type="EMBL" id="MCE7002924.1"/>
    </source>
</evidence>
<reference evidence="1 2" key="1">
    <citation type="submission" date="2021-12" db="EMBL/GenBank/DDBJ databases">
        <title>Genome sequence of Kibdelosporangium philippinense ATCC 49844.</title>
        <authorList>
            <person name="Fedorov E.A."/>
            <person name="Omeragic M."/>
            <person name="Shalygina K.F."/>
            <person name="Maclea K.S."/>
        </authorList>
    </citation>
    <scope>NUCLEOTIDE SEQUENCE [LARGE SCALE GENOMIC DNA]</scope>
    <source>
        <strain evidence="1 2">ATCC 49844</strain>
    </source>
</reference>
<organism evidence="1 2">
    <name type="scientific">Kibdelosporangium philippinense</name>
    <dbReference type="NCBI Taxonomy" id="211113"/>
    <lineage>
        <taxon>Bacteria</taxon>
        <taxon>Bacillati</taxon>
        <taxon>Actinomycetota</taxon>
        <taxon>Actinomycetes</taxon>
        <taxon>Pseudonocardiales</taxon>
        <taxon>Pseudonocardiaceae</taxon>
        <taxon>Kibdelosporangium</taxon>
    </lineage>
</organism>
<protein>
    <submittedName>
        <fullName evidence="1">Uncharacterized protein</fullName>
    </submittedName>
</protein>
<dbReference type="InterPro" id="IPR011990">
    <property type="entry name" value="TPR-like_helical_dom_sf"/>
</dbReference>
<gene>
    <name evidence="1" type="ORF">LWC34_08770</name>
</gene>
<keyword evidence="2" id="KW-1185">Reference proteome</keyword>
<dbReference type="Proteomes" id="UP001521150">
    <property type="component" value="Unassembled WGS sequence"/>
</dbReference>
<name>A0ABS8Z4U6_9PSEU</name>